<evidence type="ECO:0000313" key="2">
    <source>
        <dbReference type="Proteomes" id="UP001153332"/>
    </source>
</evidence>
<comment type="caution">
    <text evidence="1">The sequence shown here is derived from an EMBL/GenBank/DDBJ whole genome shotgun (WGS) entry which is preliminary data.</text>
</comment>
<evidence type="ECO:0000313" key="1">
    <source>
        <dbReference type="EMBL" id="KAJ8129833.1"/>
    </source>
</evidence>
<proteinExistence type="predicted"/>
<dbReference type="EMBL" id="JAPUUL010000648">
    <property type="protein sequence ID" value="KAJ8129833.1"/>
    <property type="molecule type" value="Genomic_DNA"/>
</dbReference>
<reference evidence="1" key="1">
    <citation type="submission" date="2022-12" db="EMBL/GenBank/DDBJ databases">
        <title>Genome Sequence of Lasiodiplodia mahajangana.</title>
        <authorList>
            <person name="Buettner E."/>
        </authorList>
    </citation>
    <scope>NUCLEOTIDE SEQUENCE</scope>
    <source>
        <strain evidence="1">VT137</strain>
    </source>
</reference>
<gene>
    <name evidence="1" type="ORF">O1611_g3798</name>
</gene>
<keyword evidence="2" id="KW-1185">Reference proteome</keyword>
<accession>A0ACC2JRL0</accession>
<name>A0ACC2JRL0_9PEZI</name>
<dbReference type="Proteomes" id="UP001153332">
    <property type="component" value="Unassembled WGS sequence"/>
</dbReference>
<organism evidence="1 2">
    <name type="scientific">Lasiodiplodia mahajangana</name>
    <dbReference type="NCBI Taxonomy" id="1108764"/>
    <lineage>
        <taxon>Eukaryota</taxon>
        <taxon>Fungi</taxon>
        <taxon>Dikarya</taxon>
        <taxon>Ascomycota</taxon>
        <taxon>Pezizomycotina</taxon>
        <taxon>Dothideomycetes</taxon>
        <taxon>Dothideomycetes incertae sedis</taxon>
        <taxon>Botryosphaeriales</taxon>
        <taxon>Botryosphaeriaceae</taxon>
        <taxon>Lasiodiplodia</taxon>
    </lineage>
</organism>
<protein>
    <submittedName>
        <fullName evidence="1">Uncharacterized protein</fullName>
    </submittedName>
</protein>
<sequence length="132" mass="14024">MRPSSVISFLAVAAYSLPLPPFNDSLLDNIQDLIYKSVNGLLYPFGLYGQHDCQPFSYNFDSKFCVAQCVPNCSGSAQKCSDCLIGCYRENSCYGGQGDDKANNPQAAPAAPNDPQASPAPAPPAPEADPSQ</sequence>